<gene>
    <name evidence="1" type="ORF">PAXRUDRAFT_33364</name>
</gene>
<dbReference type="HOGENOM" id="CLU_042836_1_1_1"/>
<reference evidence="2" key="2">
    <citation type="submission" date="2015-01" db="EMBL/GenBank/DDBJ databases">
        <title>Evolutionary Origins and Diversification of the Mycorrhizal Mutualists.</title>
        <authorList>
            <consortium name="DOE Joint Genome Institute"/>
            <consortium name="Mycorrhizal Genomics Consortium"/>
            <person name="Kohler A."/>
            <person name="Kuo A."/>
            <person name="Nagy L.G."/>
            <person name="Floudas D."/>
            <person name="Copeland A."/>
            <person name="Barry K.W."/>
            <person name="Cichocki N."/>
            <person name="Veneault-Fourrey C."/>
            <person name="LaButti K."/>
            <person name="Lindquist E.A."/>
            <person name="Lipzen A."/>
            <person name="Lundell T."/>
            <person name="Morin E."/>
            <person name="Murat C."/>
            <person name="Riley R."/>
            <person name="Ohm R."/>
            <person name="Sun H."/>
            <person name="Tunlid A."/>
            <person name="Henrissat B."/>
            <person name="Grigoriev I.V."/>
            <person name="Hibbett D.S."/>
            <person name="Martin F."/>
        </authorList>
    </citation>
    <scope>NUCLEOTIDE SEQUENCE [LARGE SCALE GENOMIC DNA]</scope>
    <source>
        <strain evidence="2">Ve08.2h10</strain>
    </source>
</reference>
<sequence length="219" mass="24807">MTKSLACTAPSLDQVCFPTHMQVHVSTFLLSSEELFAPFTNPSCGLLMAWNYSGTTQKFAAELNQLTELMCNPLFNNDDLSGFSHTHEVKDLDNYLDNKLSPFHEEHGCIFQDPIAQTFNMTPSEQYWKVSEEHNINEINALPHKPDDDLECAIASLMTCSDLPHLTNFSDASLWPFYIYFSNQSKYPHGKPMSMACHHVAYIPSAELFFLQISPQTQS</sequence>
<accession>A0A0D0DXE9</accession>
<protein>
    <submittedName>
        <fullName evidence="1">Unplaced genomic scaffold scaffold_265, whole genome shotgun sequence</fullName>
    </submittedName>
</protein>
<evidence type="ECO:0000313" key="2">
    <source>
        <dbReference type="Proteomes" id="UP000054538"/>
    </source>
</evidence>
<dbReference type="AlphaFoldDB" id="A0A0D0DXE9"/>
<dbReference type="InParanoid" id="A0A0D0DXE9"/>
<reference evidence="1 2" key="1">
    <citation type="submission" date="2014-04" db="EMBL/GenBank/DDBJ databases">
        <authorList>
            <consortium name="DOE Joint Genome Institute"/>
            <person name="Kuo A."/>
            <person name="Kohler A."/>
            <person name="Jargeat P."/>
            <person name="Nagy L.G."/>
            <person name="Floudas D."/>
            <person name="Copeland A."/>
            <person name="Barry K.W."/>
            <person name="Cichocki N."/>
            <person name="Veneault-Fourrey C."/>
            <person name="LaButti K."/>
            <person name="Lindquist E.A."/>
            <person name="Lipzen A."/>
            <person name="Lundell T."/>
            <person name="Morin E."/>
            <person name="Murat C."/>
            <person name="Sun H."/>
            <person name="Tunlid A."/>
            <person name="Henrissat B."/>
            <person name="Grigoriev I.V."/>
            <person name="Hibbett D.S."/>
            <person name="Martin F."/>
            <person name="Nordberg H.P."/>
            <person name="Cantor M.N."/>
            <person name="Hua S.X."/>
        </authorList>
    </citation>
    <scope>NUCLEOTIDE SEQUENCE [LARGE SCALE GENOMIC DNA]</scope>
    <source>
        <strain evidence="1 2">Ve08.2h10</strain>
    </source>
</reference>
<dbReference type="STRING" id="930991.A0A0D0DXE9"/>
<keyword evidence="2" id="KW-1185">Reference proteome</keyword>
<evidence type="ECO:0000313" key="1">
    <source>
        <dbReference type="EMBL" id="KIK94751.1"/>
    </source>
</evidence>
<name>A0A0D0DXE9_9AGAM</name>
<organism evidence="1 2">
    <name type="scientific">Paxillus rubicundulus Ve08.2h10</name>
    <dbReference type="NCBI Taxonomy" id="930991"/>
    <lineage>
        <taxon>Eukaryota</taxon>
        <taxon>Fungi</taxon>
        <taxon>Dikarya</taxon>
        <taxon>Basidiomycota</taxon>
        <taxon>Agaricomycotina</taxon>
        <taxon>Agaricomycetes</taxon>
        <taxon>Agaricomycetidae</taxon>
        <taxon>Boletales</taxon>
        <taxon>Paxilineae</taxon>
        <taxon>Paxillaceae</taxon>
        <taxon>Paxillus</taxon>
    </lineage>
</organism>
<dbReference type="Proteomes" id="UP000054538">
    <property type="component" value="Unassembled WGS sequence"/>
</dbReference>
<proteinExistence type="predicted"/>
<dbReference type="EMBL" id="KN825087">
    <property type="protein sequence ID" value="KIK94751.1"/>
    <property type="molecule type" value="Genomic_DNA"/>
</dbReference>
<dbReference type="OrthoDB" id="3208495at2759"/>